<organism evidence="1 3">
    <name type="scientific">Rotaria sordida</name>
    <dbReference type="NCBI Taxonomy" id="392033"/>
    <lineage>
        <taxon>Eukaryota</taxon>
        <taxon>Metazoa</taxon>
        <taxon>Spiralia</taxon>
        <taxon>Gnathifera</taxon>
        <taxon>Rotifera</taxon>
        <taxon>Eurotatoria</taxon>
        <taxon>Bdelloidea</taxon>
        <taxon>Philodinida</taxon>
        <taxon>Philodinidae</taxon>
        <taxon>Rotaria</taxon>
    </lineage>
</organism>
<dbReference type="EMBL" id="CAJOBD010007239">
    <property type="protein sequence ID" value="CAF4081726.1"/>
    <property type="molecule type" value="Genomic_DNA"/>
</dbReference>
<gene>
    <name evidence="2" type="ORF">JBS370_LOCUS30744</name>
    <name evidence="1" type="ORF">ZHD862_LOCUS14011</name>
</gene>
<evidence type="ECO:0000313" key="2">
    <source>
        <dbReference type="EMBL" id="CAF4081726.1"/>
    </source>
</evidence>
<sequence length="70" mass="8202">MAQLELSMYKENLFEYFRFIRNKKDVLNELLTMASNLARAASSEKHKQLVKHLIEIKNKTGFVNVGYLPK</sequence>
<accession>A0A814J2J7</accession>
<reference evidence="1" key="1">
    <citation type="submission" date="2021-02" db="EMBL/GenBank/DDBJ databases">
        <authorList>
            <person name="Nowell W R."/>
        </authorList>
    </citation>
    <scope>NUCLEOTIDE SEQUENCE</scope>
</reference>
<evidence type="ECO:0000313" key="1">
    <source>
        <dbReference type="EMBL" id="CAF1030351.1"/>
    </source>
</evidence>
<protein>
    <submittedName>
        <fullName evidence="1">Uncharacterized protein</fullName>
    </submittedName>
</protein>
<proteinExistence type="predicted"/>
<dbReference type="AlphaFoldDB" id="A0A814J2J7"/>
<name>A0A814J2J7_9BILA</name>
<evidence type="ECO:0000313" key="3">
    <source>
        <dbReference type="Proteomes" id="UP000663864"/>
    </source>
</evidence>
<comment type="caution">
    <text evidence="1">The sequence shown here is derived from an EMBL/GenBank/DDBJ whole genome shotgun (WGS) entry which is preliminary data.</text>
</comment>
<dbReference type="Proteomes" id="UP000663864">
    <property type="component" value="Unassembled WGS sequence"/>
</dbReference>
<dbReference type="Proteomes" id="UP000663836">
    <property type="component" value="Unassembled WGS sequence"/>
</dbReference>
<dbReference type="EMBL" id="CAJNOT010000593">
    <property type="protein sequence ID" value="CAF1030351.1"/>
    <property type="molecule type" value="Genomic_DNA"/>
</dbReference>